<evidence type="ECO:0000256" key="2">
    <source>
        <dbReference type="ARBA" id="ARBA00022884"/>
    </source>
</evidence>
<dbReference type="AlphaFoldDB" id="A0A1F4VR76"/>
<dbReference type="SUPFAM" id="SSF46992">
    <property type="entry name" value="Ribosomal protein S20"/>
    <property type="match status" value="1"/>
</dbReference>
<dbReference type="GO" id="GO:1990904">
    <property type="term" value="C:ribonucleoprotein complex"/>
    <property type="evidence" value="ECO:0007669"/>
    <property type="project" value="UniProtKB-KW"/>
</dbReference>
<dbReference type="NCBIfam" id="TIGR00029">
    <property type="entry name" value="S20"/>
    <property type="match status" value="1"/>
</dbReference>
<dbReference type="EMBL" id="MEVL01000040">
    <property type="protein sequence ID" value="OGC59530.1"/>
    <property type="molecule type" value="Genomic_DNA"/>
</dbReference>
<evidence type="ECO:0000256" key="4">
    <source>
        <dbReference type="ARBA" id="ARBA00023274"/>
    </source>
</evidence>
<name>A0A1F4VR76_UNCKA</name>
<evidence type="ECO:0000256" key="1">
    <source>
        <dbReference type="ARBA" id="ARBA00022730"/>
    </source>
</evidence>
<gene>
    <name evidence="7" type="ORF">A2890_00965</name>
</gene>
<accession>A0A1F4VR76</accession>
<comment type="caution">
    <text evidence="7">The sequence shown here is derived from an EMBL/GenBank/DDBJ whole genome shotgun (WGS) entry which is preliminary data.</text>
</comment>
<dbReference type="GO" id="GO:0019843">
    <property type="term" value="F:rRNA binding"/>
    <property type="evidence" value="ECO:0007669"/>
    <property type="project" value="UniProtKB-KW"/>
</dbReference>
<evidence type="ECO:0000313" key="8">
    <source>
        <dbReference type="Proteomes" id="UP000176967"/>
    </source>
</evidence>
<proteinExistence type="predicted"/>
<dbReference type="GO" id="GO:0006412">
    <property type="term" value="P:translation"/>
    <property type="evidence" value="ECO:0007669"/>
    <property type="project" value="InterPro"/>
</dbReference>
<organism evidence="7 8">
    <name type="scientific">candidate division WWE3 bacterium RIFCSPLOWO2_01_FULL_53_14</name>
    <dbReference type="NCBI Taxonomy" id="1802628"/>
    <lineage>
        <taxon>Bacteria</taxon>
        <taxon>Katanobacteria</taxon>
    </lineage>
</organism>
<dbReference type="InterPro" id="IPR036510">
    <property type="entry name" value="Ribosomal_bS20_sf"/>
</dbReference>
<reference evidence="7 8" key="1">
    <citation type="journal article" date="2016" name="Nat. Commun.">
        <title>Thousands of microbial genomes shed light on interconnected biogeochemical processes in an aquifer system.</title>
        <authorList>
            <person name="Anantharaman K."/>
            <person name="Brown C.T."/>
            <person name="Hug L.A."/>
            <person name="Sharon I."/>
            <person name="Castelle C.J."/>
            <person name="Probst A.J."/>
            <person name="Thomas B.C."/>
            <person name="Singh A."/>
            <person name="Wilkins M.J."/>
            <person name="Karaoz U."/>
            <person name="Brodie E.L."/>
            <person name="Williams K.H."/>
            <person name="Hubbard S.S."/>
            <person name="Banfield J.F."/>
        </authorList>
    </citation>
    <scope>NUCLEOTIDE SEQUENCE [LARGE SCALE GENOMIC DNA]</scope>
</reference>
<keyword evidence="2" id="KW-0694">RNA-binding</keyword>
<dbReference type="Proteomes" id="UP000176967">
    <property type="component" value="Unassembled WGS sequence"/>
</dbReference>
<dbReference type="STRING" id="1802628.A2890_00965"/>
<evidence type="ECO:0000256" key="3">
    <source>
        <dbReference type="ARBA" id="ARBA00022980"/>
    </source>
</evidence>
<evidence type="ECO:0000256" key="5">
    <source>
        <dbReference type="ARBA" id="ARBA00035136"/>
    </source>
</evidence>
<evidence type="ECO:0000256" key="6">
    <source>
        <dbReference type="ARBA" id="ARBA00035343"/>
    </source>
</evidence>
<dbReference type="Gene3D" id="1.20.58.110">
    <property type="entry name" value="Ribosomal protein S20"/>
    <property type="match status" value="1"/>
</dbReference>
<dbReference type="GO" id="GO:0005840">
    <property type="term" value="C:ribosome"/>
    <property type="evidence" value="ECO:0007669"/>
    <property type="project" value="UniProtKB-KW"/>
</dbReference>
<keyword evidence="1" id="KW-0699">rRNA-binding</keyword>
<sequence>MPHLKSAAKNLRKSRRKAALNAKIEETLKKTLKGPVTLKTLPIIMKVVDKAAKRKILSKNKAARLKSGLSKRIK</sequence>
<evidence type="ECO:0000313" key="7">
    <source>
        <dbReference type="EMBL" id="OGC59530.1"/>
    </source>
</evidence>
<keyword evidence="4" id="KW-0687">Ribonucleoprotein</keyword>
<dbReference type="GO" id="GO:0003735">
    <property type="term" value="F:structural constituent of ribosome"/>
    <property type="evidence" value="ECO:0007669"/>
    <property type="project" value="InterPro"/>
</dbReference>
<keyword evidence="3" id="KW-0689">Ribosomal protein</keyword>
<protein>
    <recommendedName>
        <fullName evidence="5">Small ribosomal subunit protein bS20</fullName>
    </recommendedName>
    <alternativeName>
        <fullName evidence="6">30S ribosomal protein S20</fullName>
    </alternativeName>
</protein>
<dbReference type="InterPro" id="IPR002583">
    <property type="entry name" value="Ribosomal_bS20"/>
</dbReference>